<reference evidence="1 2" key="1">
    <citation type="submission" date="2016-12" db="EMBL/GenBank/DDBJ databases">
        <authorList>
            <person name="Song W.-J."/>
            <person name="Kurnit D.M."/>
        </authorList>
    </citation>
    <scope>NUCLEOTIDE SEQUENCE [LARGE SCALE GENOMIC DNA]</scope>
    <source>
        <strain evidence="1 2">CGB1038-1_S1</strain>
    </source>
</reference>
<gene>
    <name evidence="1" type="ORF">BTN92_15045</name>
</gene>
<comment type="caution">
    <text evidence="1">The sequence shown here is derived from an EMBL/GenBank/DDBJ whole genome shotgun (WGS) entry which is preliminary data.</text>
</comment>
<evidence type="ECO:0000313" key="1">
    <source>
        <dbReference type="EMBL" id="ONN40442.1"/>
    </source>
</evidence>
<accession>A0A1V2UAZ4</accession>
<organism evidence="1 2">
    <name type="scientific">Enterococcus mundtii</name>
    <dbReference type="NCBI Taxonomy" id="53346"/>
    <lineage>
        <taxon>Bacteria</taxon>
        <taxon>Bacillati</taxon>
        <taxon>Bacillota</taxon>
        <taxon>Bacilli</taxon>
        <taxon>Lactobacillales</taxon>
        <taxon>Enterococcaceae</taxon>
        <taxon>Enterococcus</taxon>
    </lineage>
</organism>
<proteinExistence type="predicted"/>
<name>A0A1V2UAZ4_ENTMU</name>
<dbReference type="AlphaFoldDB" id="A0A1V2UAZ4"/>
<evidence type="ECO:0000313" key="2">
    <source>
        <dbReference type="Proteomes" id="UP000189299"/>
    </source>
</evidence>
<dbReference type="SUPFAM" id="SSF143011">
    <property type="entry name" value="RelE-like"/>
    <property type="match status" value="1"/>
</dbReference>
<sequence length="120" mass="14253">MACRVHVYEDSQGKSEIKEWIQQMNKSSSKMDKSILKKLYFQVGRLESEGFSLNEPVSKKLKGYDLYELRPVPYRIFYATFKGDEFVLLHYFYKKSNKTPQKEIEKAKNNLADWIERNGE</sequence>
<evidence type="ECO:0008006" key="3">
    <source>
        <dbReference type="Google" id="ProtNLM"/>
    </source>
</evidence>
<dbReference type="OrthoDB" id="573082at2"/>
<protein>
    <recommendedName>
        <fullName evidence="3">Addiction module toxin RelE</fullName>
    </recommendedName>
</protein>
<dbReference type="InterPro" id="IPR009241">
    <property type="entry name" value="HigB-like"/>
</dbReference>
<dbReference type="Pfam" id="PF05973">
    <property type="entry name" value="Gp49"/>
    <property type="match status" value="1"/>
</dbReference>
<dbReference type="InterPro" id="IPR035093">
    <property type="entry name" value="RelE/ParE_toxin_dom_sf"/>
</dbReference>
<dbReference type="Proteomes" id="UP000189299">
    <property type="component" value="Unassembled WGS sequence"/>
</dbReference>
<dbReference type="Gene3D" id="3.30.2310.20">
    <property type="entry name" value="RelE-like"/>
    <property type="match status" value="1"/>
</dbReference>
<dbReference type="EMBL" id="MSTR01000021">
    <property type="protein sequence ID" value="ONN40442.1"/>
    <property type="molecule type" value="Genomic_DNA"/>
</dbReference>